<dbReference type="PROSITE" id="PS51257">
    <property type="entry name" value="PROKAR_LIPOPROTEIN"/>
    <property type="match status" value="1"/>
</dbReference>
<evidence type="ECO:0000313" key="2">
    <source>
        <dbReference type="EMBL" id="MDV2684331.1"/>
    </source>
</evidence>
<sequence>MKRLGLVMALSISFLLVGCDDHPPTSEIYEQAIEVTDQLESVKFQRNQTMRAQQDSFRGQMNGAVVYEPLEFYGSMEMNLLNLNEALQLESYVNDSEWLVRQNQQEAEWEEYDRTEFQDTLLEHPSLMLEWFEPYQDQFLMKETAISPFQEQEDESTEGENGEEVDAETEEVEVEKIDVYEISFRGADEQYKPLVQTHIEQMGLVNRSSVNLDDVMETVEIERIDMTVFVDKETYDVHRLQTRFRYLVYIEGEYRVIDESLLLRFDQHNEPIDFDELKNEE</sequence>
<feature type="compositionally biased region" description="Acidic residues" evidence="1">
    <location>
        <begin position="151"/>
        <end position="170"/>
    </location>
</feature>
<evidence type="ECO:0000256" key="1">
    <source>
        <dbReference type="SAM" id="MobiDB-lite"/>
    </source>
</evidence>
<gene>
    <name evidence="2" type="ORF">RYX56_08110</name>
</gene>
<keyword evidence="3" id="KW-1185">Reference proteome</keyword>
<evidence type="ECO:0000313" key="3">
    <source>
        <dbReference type="Proteomes" id="UP001287282"/>
    </source>
</evidence>
<protein>
    <submittedName>
        <fullName evidence="2">DUF6612 family protein</fullName>
    </submittedName>
</protein>
<dbReference type="Pfam" id="PF20316">
    <property type="entry name" value="DUF6612"/>
    <property type="match status" value="1"/>
</dbReference>
<dbReference type="EMBL" id="JAWJBA010000002">
    <property type="protein sequence ID" value="MDV2684331.1"/>
    <property type="molecule type" value="Genomic_DNA"/>
</dbReference>
<organism evidence="2 3">
    <name type="scientific">Alkalihalophilus lindianensis</name>
    <dbReference type="NCBI Taxonomy" id="1630542"/>
    <lineage>
        <taxon>Bacteria</taxon>
        <taxon>Bacillati</taxon>
        <taxon>Bacillota</taxon>
        <taxon>Bacilli</taxon>
        <taxon>Bacillales</taxon>
        <taxon>Bacillaceae</taxon>
        <taxon>Alkalihalophilus</taxon>
    </lineage>
</organism>
<feature type="region of interest" description="Disordered" evidence="1">
    <location>
        <begin position="149"/>
        <end position="170"/>
    </location>
</feature>
<reference evidence="2 3" key="1">
    <citation type="submission" date="2023-10" db="EMBL/GenBank/DDBJ databases">
        <title>Screening of Alkalihalobacillus lindianensis BZ-TG-R113 and Its Alleviation of Salt Stress on Rapeseed Growth.</title>
        <authorList>
            <person name="Zhao B."/>
            <person name="Guo T."/>
        </authorList>
    </citation>
    <scope>NUCLEOTIDE SEQUENCE [LARGE SCALE GENOMIC DNA]</scope>
    <source>
        <strain evidence="2 3">BZ-TG-R113</strain>
    </source>
</reference>
<dbReference type="Gene3D" id="2.50.20.20">
    <property type="match status" value="1"/>
</dbReference>
<comment type="caution">
    <text evidence="2">The sequence shown here is derived from an EMBL/GenBank/DDBJ whole genome shotgun (WGS) entry which is preliminary data.</text>
</comment>
<dbReference type="Proteomes" id="UP001287282">
    <property type="component" value="Unassembled WGS sequence"/>
</dbReference>
<name>A0ABU3X8X4_9BACI</name>
<dbReference type="InterPro" id="IPR046720">
    <property type="entry name" value="DUF6612"/>
</dbReference>
<dbReference type="RefSeq" id="WP_317121568.1">
    <property type="nucleotide sequence ID" value="NZ_JAWJBA010000002.1"/>
</dbReference>
<accession>A0ABU3X8X4</accession>
<proteinExistence type="predicted"/>